<dbReference type="InterPro" id="IPR053144">
    <property type="entry name" value="Acetyltransferase_Butenolide"/>
</dbReference>
<dbReference type="PANTHER" id="PTHR43233">
    <property type="entry name" value="FAMILY N-ACETYLTRANSFERASE, PUTATIVE (AFU_ORTHOLOGUE AFUA_6G03350)-RELATED"/>
    <property type="match status" value="1"/>
</dbReference>
<dbReference type="PROSITE" id="PS51186">
    <property type="entry name" value="GNAT"/>
    <property type="match status" value="1"/>
</dbReference>
<dbReference type="InterPro" id="IPR000182">
    <property type="entry name" value="GNAT_dom"/>
</dbReference>
<evidence type="ECO:0000313" key="3">
    <source>
        <dbReference type="Proteomes" id="UP001243212"/>
    </source>
</evidence>
<evidence type="ECO:0000313" key="2">
    <source>
        <dbReference type="EMBL" id="MDP9807072.1"/>
    </source>
</evidence>
<dbReference type="InterPro" id="IPR016181">
    <property type="entry name" value="Acyl_CoA_acyltransferase"/>
</dbReference>
<comment type="caution">
    <text evidence="2">The sequence shown here is derived from an EMBL/GenBank/DDBJ whole genome shotgun (WGS) entry which is preliminary data.</text>
</comment>
<keyword evidence="3" id="KW-1185">Reference proteome</keyword>
<sequence>MSISYANVVPAGDDVRNLYNSVGWSAYTNDLPSLMSGLENSTRVVTAWDDEQLVGLARVISDRATIAYLQDILVDPEYQRRGVGRELLHQALEPFNVRQTVLLTDAEPGQRAFYESVGFTEVRDVEPDGLRAFVLLAS</sequence>
<name>A0ABT9NIP1_9ACTO</name>
<dbReference type="EMBL" id="JAUSQX010000001">
    <property type="protein sequence ID" value="MDP9807072.1"/>
    <property type="molecule type" value="Genomic_DNA"/>
</dbReference>
<dbReference type="CDD" id="cd04301">
    <property type="entry name" value="NAT_SF"/>
    <property type="match status" value="1"/>
</dbReference>
<protein>
    <submittedName>
        <fullName evidence="2">Ribosomal protein S18 acetylase RimI-like enzyme</fullName>
    </submittedName>
</protein>
<dbReference type="SUPFAM" id="SSF55729">
    <property type="entry name" value="Acyl-CoA N-acyltransferases (Nat)"/>
    <property type="match status" value="1"/>
</dbReference>
<gene>
    <name evidence="2" type="ORF">J2S70_001654</name>
</gene>
<evidence type="ECO:0000259" key="1">
    <source>
        <dbReference type="PROSITE" id="PS51186"/>
    </source>
</evidence>
<feature type="domain" description="N-acetyltransferase" evidence="1">
    <location>
        <begin position="1"/>
        <end position="137"/>
    </location>
</feature>
<proteinExistence type="predicted"/>
<reference evidence="2 3" key="1">
    <citation type="submission" date="2023-07" db="EMBL/GenBank/DDBJ databases">
        <title>Sequencing the genomes of 1000 actinobacteria strains.</title>
        <authorList>
            <person name="Klenk H.-P."/>
        </authorList>
    </citation>
    <scope>NUCLEOTIDE SEQUENCE [LARGE SCALE GENOMIC DNA]</scope>
    <source>
        <strain evidence="2 3">DSM 17163</strain>
    </source>
</reference>
<accession>A0ABT9NIP1</accession>
<organism evidence="2 3">
    <name type="scientific">Trueperella bonasi</name>
    <dbReference type="NCBI Taxonomy" id="312286"/>
    <lineage>
        <taxon>Bacteria</taxon>
        <taxon>Bacillati</taxon>
        <taxon>Actinomycetota</taxon>
        <taxon>Actinomycetes</taxon>
        <taxon>Actinomycetales</taxon>
        <taxon>Actinomycetaceae</taxon>
        <taxon>Trueperella</taxon>
    </lineage>
</organism>
<dbReference type="RefSeq" id="WP_307683248.1">
    <property type="nucleotide sequence ID" value="NZ_JAUSQX010000001.1"/>
</dbReference>
<dbReference type="Proteomes" id="UP001243212">
    <property type="component" value="Unassembled WGS sequence"/>
</dbReference>
<dbReference type="PANTHER" id="PTHR43233:SF1">
    <property type="entry name" value="FAMILY N-ACETYLTRANSFERASE, PUTATIVE (AFU_ORTHOLOGUE AFUA_6G03350)-RELATED"/>
    <property type="match status" value="1"/>
</dbReference>
<dbReference type="Pfam" id="PF13673">
    <property type="entry name" value="Acetyltransf_10"/>
    <property type="match status" value="1"/>
</dbReference>
<dbReference type="Gene3D" id="3.40.630.30">
    <property type="match status" value="1"/>
</dbReference>